<organism evidence="1 2">
    <name type="scientific">Niastella populi</name>
    <dbReference type="NCBI Taxonomy" id="550983"/>
    <lineage>
        <taxon>Bacteria</taxon>
        <taxon>Pseudomonadati</taxon>
        <taxon>Bacteroidota</taxon>
        <taxon>Chitinophagia</taxon>
        <taxon>Chitinophagales</taxon>
        <taxon>Chitinophagaceae</taxon>
        <taxon>Niastella</taxon>
    </lineage>
</organism>
<gene>
    <name evidence="1" type="ORF">A4R26_32460</name>
</gene>
<dbReference type="STRING" id="550983.A4R26_32460"/>
<evidence type="ECO:0000313" key="2">
    <source>
        <dbReference type="Proteomes" id="UP000192276"/>
    </source>
</evidence>
<sequence>MGTSLKDKRILKCKTSNKKLNASLKRMSEGIKLNRHKLSMPLLIADLNQKLRGHYAYYGMTFNTRRLNSYYYQTKRLLHNWLNHRGGKRVWTLGKGQKTNGRMDTISEI</sequence>
<dbReference type="RefSeq" id="WP_081171742.1">
    <property type="nucleotide sequence ID" value="NZ_LWBP01000261.1"/>
</dbReference>
<proteinExistence type="predicted"/>
<protein>
    <submittedName>
        <fullName evidence="1">Uncharacterized protein</fullName>
    </submittedName>
</protein>
<dbReference type="Proteomes" id="UP000192276">
    <property type="component" value="Unassembled WGS sequence"/>
</dbReference>
<accession>A0A1V9EG01</accession>
<dbReference type="EMBL" id="LWBP01000261">
    <property type="protein sequence ID" value="OQP44992.1"/>
    <property type="molecule type" value="Genomic_DNA"/>
</dbReference>
<dbReference type="OrthoDB" id="9793236at2"/>
<keyword evidence="2" id="KW-1185">Reference proteome</keyword>
<comment type="caution">
    <text evidence="1">The sequence shown here is derived from an EMBL/GenBank/DDBJ whole genome shotgun (WGS) entry which is preliminary data.</text>
</comment>
<evidence type="ECO:0000313" key="1">
    <source>
        <dbReference type="EMBL" id="OQP44992.1"/>
    </source>
</evidence>
<reference evidence="2" key="1">
    <citation type="submission" date="2016-04" db="EMBL/GenBank/DDBJ databases">
        <authorList>
            <person name="Chen L."/>
            <person name="Zhuang W."/>
            <person name="Wang G."/>
        </authorList>
    </citation>
    <scope>NUCLEOTIDE SEQUENCE [LARGE SCALE GENOMIC DNA]</scope>
    <source>
        <strain evidence="2">208</strain>
    </source>
</reference>
<dbReference type="AlphaFoldDB" id="A0A1V9EG01"/>
<name>A0A1V9EG01_9BACT</name>